<feature type="region of interest" description="Disordered" evidence="1">
    <location>
        <begin position="77"/>
        <end position="100"/>
    </location>
</feature>
<reference evidence="3" key="1">
    <citation type="journal article" date="2017" name="Nat. Ecol. Evol.">
        <title>Genome expansion and lineage-specific genetic innovations in the forest pathogenic fungi Armillaria.</title>
        <authorList>
            <person name="Sipos G."/>
            <person name="Prasanna A.N."/>
            <person name="Walter M.C."/>
            <person name="O'Connor E."/>
            <person name="Balint B."/>
            <person name="Krizsan K."/>
            <person name="Kiss B."/>
            <person name="Hess J."/>
            <person name="Varga T."/>
            <person name="Slot J."/>
            <person name="Riley R."/>
            <person name="Boka B."/>
            <person name="Rigling D."/>
            <person name="Barry K."/>
            <person name="Lee J."/>
            <person name="Mihaltcheva S."/>
            <person name="LaButti K."/>
            <person name="Lipzen A."/>
            <person name="Waldron R."/>
            <person name="Moloney N.M."/>
            <person name="Sperisen C."/>
            <person name="Kredics L."/>
            <person name="Vagvoelgyi C."/>
            <person name="Patrignani A."/>
            <person name="Fitzpatrick D."/>
            <person name="Nagy I."/>
            <person name="Doyle S."/>
            <person name="Anderson J.B."/>
            <person name="Grigoriev I.V."/>
            <person name="Gueldener U."/>
            <person name="Muensterkoetter M."/>
            <person name="Nagy L.G."/>
        </authorList>
    </citation>
    <scope>NUCLEOTIDE SEQUENCE [LARGE SCALE GENOMIC DNA]</scope>
    <source>
        <strain evidence="3">Ar21-2</strain>
    </source>
</reference>
<evidence type="ECO:0000256" key="1">
    <source>
        <dbReference type="SAM" id="MobiDB-lite"/>
    </source>
</evidence>
<sequence>MEAGDIAPESKYLNYDSGNEELPSVLAGAVLKSFDYVIEQLNGINVHLIDSLPSIITMQSDVHECFTRLKILFEKTPTPPYPAQSHPHPGPRNPIHLSQK</sequence>
<keyword evidence="3" id="KW-1185">Reference proteome</keyword>
<dbReference type="OrthoDB" id="10416200at2759"/>
<feature type="compositionally biased region" description="Pro residues" evidence="1">
    <location>
        <begin position="77"/>
        <end position="92"/>
    </location>
</feature>
<protein>
    <submittedName>
        <fullName evidence="2">Uncharacterized protein</fullName>
    </submittedName>
</protein>
<dbReference type="EMBL" id="KZ293663">
    <property type="protein sequence ID" value="PBK91136.1"/>
    <property type="molecule type" value="Genomic_DNA"/>
</dbReference>
<evidence type="ECO:0000313" key="2">
    <source>
        <dbReference type="EMBL" id="PBK91136.1"/>
    </source>
</evidence>
<dbReference type="InParanoid" id="A0A2H3DUL3"/>
<organism evidence="2 3">
    <name type="scientific">Armillaria gallica</name>
    <name type="common">Bulbous honey fungus</name>
    <name type="synonym">Armillaria bulbosa</name>
    <dbReference type="NCBI Taxonomy" id="47427"/>
    <lineage>
        <taxon>Eukaryota</taxon>
        <taxon>Fungi</taxon>
        <taxon>Dikarya</taxon>
        <taxon>Basidiomycota</taxon>
        <taxon>Agaricomycotina</taxon>
        <taxon>Agaricomycetes</taxon>
        <taxon>Agaricomycetidae</taxon>
        <taxon>Agaricales</taxon>
        <taxon>Marasmiineae</taxon>
        <taxon>Physalacriaceae</taxon>
        <taxon>Armillaria</taxon>
    </lineage>
</organism>
<gene>
    <name evidence="2" type="ORF">ARMGADRAFT_287971</name>
</gene>
<name>A0A2H3DUL3_ARMGA</name>
<accession>A0A2H3DUL3</accession>
<proteinExistence type="predicted"/>
<dbReference type="Proteomes" id="UP000217790">
    <property type="component" value="Unassembled WGS sequence"/>
</dbReference>
<dbReference type="AlphaFoldDB" id="A0A2H3DUL3"/>
<evidence type="ECO:0000313" key="3">
    <source>
        <dbReference type="Proteomes" id="UP000217790"/>
    </source>
</evidence>